<keyword evidence="14" id="KW-0106">Calcium</keyword>
<keyword evidence="15" id="KW-0904">Protein phosphatase</keyword>
<evidence type="ECO:0000256" key="3">
    <source>
        <dbReference type="ARBA" id="ARBA00010504"/>
    </source>
</evidence>
<dbReference type="SUPFAM" id="SSF49785">
    <property type="entry name" value="Galactose-binding domain-like"/>
    <property type="match status" value="2"/>
</dbReference>
<keyword evidence="6 23" id="KW-0420">Kringle</keyword>
<dbReference type="InterPro" id="IPR013806">
    <property type="entry name" value="Kringle-like"/>
</dbReference>
<dbReference type="SUPFAM" id="SSF63825">
    <property type="entry name" value="YWTD domain"/>
    <property type="match status" value="1"/>
</dbReference>
<keyword evidence="35" id="KW-1185">Reference proteome</keyword>
<keyword evidence="10" id="KW-0479">Metal-binding</keyword>
<dbReference type="Gene3D" id="2.40.20.10">
    <property type="entry name" value="Plasminogen Kringle 4"/>
    <property type="match status" value="3"/>
</dbReference>
<feature type="disulfide bond" evidence="23">
    <location>
        <begin position="2168"/>
        <end position="2207"/>
    </location>
</feature>
<dbReference type="Gene3D" id="2.60.120.260">
    <property type="entry name" value="Galactose-binding domain-like"/>
    <property type="match status" value="2"/>
</dbReference>
<keyword evidence="9" id="KW-0812">Transmembrane</keyword>
<evidence type="ECO:0000256" key="17">
    <source>
        <dbReference type="ARBA" id="ARBA00023136"/>
    </source>
</evidence>
<dbReference type="SUPFAM" id="SSF57196">
    <property type="entry name" value="EGF/Laminin"/>
    <property type="match status" value="2"/>
</dbReference>
<dbReference type="InterPro" id="IPR038178">
    <property type="entry name" value="Kringle_sf"/>
</dbReference>
<dbReference type="InterPro" id="IPR036179">
    <property type="entry name" value="Ig-like_dom_sf"/>
</dbReference>
<feature type="disulfide bond" evidence="24">
    <location>
        <begin position="707"/>
        <end position="722"/>
    </location>
</feature>
<dbReference type="SMART" id="SM00408">
    <property type="entry name" value="IGc2"/>
    <property type="match status" value="3"/>
</dbReference>
<evidence type="ECO:0000256" key="15">
    <source>
        <dbReference type="ARBA" id="ARBA00022912"/>
    </source>
</evidence>
<dbReference type="SUPFAM" id="SSF57440">
    <property type="entry name" value="Kringle-like"/>
    <property type="match status" value="3"/>
</dbReference>
<feature type="disulfide bond" evidence="24">
    <location>
        <begin position="655"/>
        <end position="673"/>
    </location>
</feature>
<feature type="domain" description="Ig-like" evidence="30">
    <location>
        <begin position="2811"/>
        <end position="2902"/>
    </location>
</feature>
<dbReference type="Gene3D" id="2.120.10.30">
    <property type="entry name" value="TolB, C-terminal domain"/>
    <property type="match status" value="1"/>
</dbReference>
<feature type="domain" description="Ig-like" evidence="30">
    <location>
        <begin position="2916"/>
        <end position="2997"/>
    </location>
</feature>
<evidence type="ECO:0000256" key="14">
    <source>
        <dbReference type="ARBA" id="ARBA00022837"/>
    </source>
</evidence>
<dbReference type="SMART" id="SM00130">
    <property type="entry name" value="KR"/>
    <property type="match status" value="3"/>
</dbReference>
<evidence type="ECO:0000256" key="11">
    <source>
        <dbReference type="ARBA" id="ARBA00022729"/>
    </source>
</evidence>
<dbReference type="FunFam" id="2.10.25.10:FF:000995">
    <property type="entry name" value="Integrin beta"/>
    <property type="match status" value="1"/>
</dbReference>
<dbReference type="GO" id="GO:0046872">
    <property type="term" value="F:metal ion binding"/>
    <property type="evidence" value="ECO:0007669"/>
    <property type="project" value="UniProtKB-KW"/>
</dbReference>
<feature type="repeat" description="LDL-receptor class B" evidence="26">
    <location>
        <begin position="1828"/>
        <end position="1871"/>
    </location>
</feature>
<evidence type="ECO:0000256" key="20">
    <source>
        <dbReference type="ARBA" id="ARBA00023180"/>
    </source>
</evidence>
<dbReference type="Pfam" id="PF13927">
    <property type="entry name" value="Ig_3"/>
    <property type="match status" value="3"/>
</dbReference>
<feature type="domain" description="Apple" evidence="32">
    <location>
        <begin position="3110"/>
        <end position="3173"/>
    </location>
</feature>
<feature type="disulfide bond" evidence="24">
    <location>
        <begin position="955"/>
        <end position="970"/>
    </location>
</feature>
<evidence type="ECO:0000256" key="21">
    <source>
        <dbReference type="ARBA" id="ARBA00023319"/>
    </source>
</evidence>
<evidence type="ECO:0000256" key="5">
    <source>
        <dbReference type="ARBA" id="ARBA00022536"/>
    </source>
</evidence>
<dbReference type="InterPro" id="IPR008979">
    <property type="entry name" value="Galactose-bd-like_sf"/>
</dbReference>
<dbReference type="EC" id="3.1.3.48" evidence="4"/>
<evidence type="ECO:0000259" key="31">
    <source>
        <dbReference type="PROSITE" id="PS50941"/>
    </source>
</evidence>
<feature type="domain" description="Apple" evidence="32">
    <location>
        <begin position="1993"/>
        <end position="2056"/>
    </location>
</feature>
<dbReference type="SMART" id="SM00321">
    <property type="entry name" value="WSC"/>
    <property type="match status" value="1"/>
</dbReference>
<feature type="chain" id="PRO_5035457011" description="protein-tyrosine-phosphatase" evidence="28">
    <location>
        <begin position="23"/>
        <end position="3488"/>
    </location>
</feature>
<dbReference type="InterPro" id="IPR007110">
    <property type="entry name" value="Ig-like_dom"/>
</dbReference>
<dbReference type="PROSITE" id="PS50068">
    <property type="entry name" value="LDLRA_2"/>
    <property type="match status" value="8"/>
</dbReference>
<dbReference type="Gene3D" id="4.10.400.10">
    <property type="entry name" value="Low-density Lipoprotein Receptor"/>
    <property type="match status" value="8"/>
</dbReference>
<keyword evidence="19" id="KW-0675">Receptor</keyword>
<dbReference type="Gene3D" id="3.30.60.10">
    <property type="entry name" value="Endochitinase-like"/>
    <property type="match status" value="4"/>
</dbReference>
<dbReference type="EMBL" id="OV696704">
    <property type="protein sequence ID" value="CAH1252413.1"/>
    <property type="molecule type" value="Genomic_DNA"/>
</dbReference>
<feature type="domain" description="Chitin-binding type-1" evidence="31">
    <location>
        <begin position="1067"/>
        <end position="1132"/>
    </location>
</feature>
<feature type="disulfide bond" evidence="24">
    <location>
        <begin position="827"/>
        <end position="842"/>
    </location>
</feature>
<dbReference type="FunFam" id="2.60.40.10:FF:000015">
    <property type="entry name" value="receptor-type tyrosine-protein phosphatase delta isoform X2"/>
    <property type="match status" value="1"/>
</dbReference>
<dbReference type="Pfam" id="PF00051">
    <property type="entry name" value="Kringle"/>
    <property type="match status" value="3"/>
</dbReference>
<dbReference type="PRINTS" id="PR00018">
    <property type="entry name" value="KRINGLE"/>
</dbReference>
<accession>A0A8J9ZFJ5</accession>
<dbReference type="SMART" id="SM00607">
    <property type="entry name" value="FTP"/>
    <property type="match status" value="2"/>
</dbReference>
<keyword evidence="21" id="KW-0393">Immunoglobulin domain</keyword>
<dbReference type="PROSITE" id="PS00243">
    <property type="entry name" value="I_EGF_1"/>
    <property type="match status" value="1"/>
</dbReference>
<evidence type="ECO:0000256" key="8">
    <source>
        <dbReference type="ARBA" id="ARBA00022669"/>
    </source>
</evidence>
<dbReference type="InterPro" id="IPR002172">
    <property type="entry name" value="LDrepeatLR_classA_rpt"/>
</dbReference>
<dbReference type="InterPro" id="IPR002889">
    <property type="entry name" value="WSC_carb-bd"/>
</dbReference>
<dbReference type="FunFam" id="4.10.400.10:FF:000034">
    <property type="entry name" value="Low-density lipoprotein receptor-related protein 2"/>
    <property type="match status" value="2"/>
</dbReference>
<dbReference type="GO" id="GO:0042562">
    <property type="term" value="F:hormone binding"/>
    <property type="evidence" value="ECO:0007669"/>
    <property type="project" value="TreeGrafter"/>
</dbReference>
<dbReference type="GO" id="GO:0004725">
    <property type="term" value="F:protein tyrosine phosphatase activity"/>
    <property type="evidence" value="ECO:0007669"/>
    <property type="project" value="UniProtKB-EC"/>
</dbReference>
<dbReference type="PROSITE" id="PS50835">
    <property type="entry name" value="IG_LIKE"/>
    <property type="match status" value="4"/>
</dbReference>
<feature type="signal peptide" evidence="28">
    <location>
        <begin position="1"/>
        <end position="22"/>
    </location>
</feature>
<dbReference type="PRINTS" id="PR00261">
    <property type="entry name" value="LDLRECEPTOR"/>
</dbReference>
<dbReference type="SMART" id="SM00473">
    <property type="entry name" value="PAN_AP"/>
    <property type="match status" value="4"/>
</dbReference>
<dbReference type="InterPro" id="IPR057243">
    <property type="entry name" value="Integrin_I-EGF_CS"/>
</dbReference>
<feature type="disulfide bond" evidence="24">
    <location>
        <begin position="869"/>
        <end position="884"/>
    </location>
</feature>
<dbReference type="CDD" id="cd00112">
    <property type="entry name" value="LDLa"/>
    <property type="match status" value="6"/>
</dbReference>
<dbReference type="CDD" id="cd00108">
    <property type="entry name" value="KR"/>
    <property type="match status" value="3"/>
</dbReference>
<proteinExistence type="inferred from homology"/>
<evidence type="ECO:0000256" key="25">
    <source>
        <dbReference type="PROSITE-ProRule" id="PRU00261"/>
    </source>
</evidence>
<dbReference type="InterPro" id="IPR013111">
    <property type="entry name" value="EGF_extracell"/>
</dbReference>
<dbReference type="Proteomes" id="UP000838412">
    <property type="component" value="Chromosome 19"/>
</dbReference>
<keyword evidence="11 28" id="KW-0732">Signal</keyword>
<feature type="disulfide bond" evidence="24">
    <location>
        <begin position="936"/>
        <end position="948"/>
    </location>
</feature>
<dbReference type="InterPro" id="IPR003598">
    <property type="entry name" value="Ig_sub2"/>
</dbReference>
<dbReference type="PROSITE" id="PS01209">
    <property type="entry name" value="LDLRA_1"/>
    <property type="match status" value="5"/>
</dbReference>
<evidence type="ECO:0000256" key="12">
    <source>
        <dbReference type="ARBA" id="ARBA00022737"/>
    </source>
</evidence>
<dbReference type="GO" id="GO:0006898">
    <property type="term" value="P:receptor-mediated endocytosis"/>
    <property type="evidence" value="ECO:0007669"/>
    <property type="project" value="TreeGrafter"/>
</dbReference>
<keyword evidence="12" id="KW-0677">Repeat</keyword>
<evidence type="ECO:0000256" key="4">
    <source>
        <dbReference type="ARBA" id="ARBA00013064"/>
    </source>
</evidence>
<feature type="domain" description="Apple" evidence="32">
    <location>
        <begin position="3278"/>
        <end position="3341"/>
    </location>
</feature>
<dbReference type="SMART" id="SM00409">
    <property type="entry name" value="IG"/>
    <property type="match status" value="4"/>
</dbReference>
<feature type="domain" description="Ig-like" evidence="30">
    <location>
        <begin position="3179"/>
        <end position="3262"/>
    </location>
</feature>
<dbReference type="InterPro" id="IPR011042">
    <property type="entry name" value="6-blade_b-propeller_TolB-like"/>
</dbReference>
<dbReference type="OrthoDB" id="114660at2759"/>
<evidence type="ECO:0000256" key="2">
    <source>
        <dbReference type="ARBA" id="ARBA00004479"/>
    </source>
</evidence>
<feature type="disulfide bond" evidence="24">
    <location>
        <begin position="912"/>
        <end position="927"/>
    </location>
</feature>
<feature type="repeat" description="LDL-receptor class B" evidence="26">
    <location>
        <begin position="1784"/>
        <end position="1827"/>
    </location>
</feature>
<dbReference type="SMART" id="SM00181">
    <property type="entry name" value="EGF"/>
    <property type="match status" value="5"/>
</dbReference>
<evidence type="ECO:0000256" key="9">
    <source>
        <dbReference type="ARBA" id="ARBA00022692"/>
    </source>
</evidence>
<feature type="domain" description="Kringle" evidence="29">
    <location>
        <begin position="2067"/>
        <end position="2142"/>
    </location>
</feature>
<dbReference type="PROSITE" id="PS52047">
    <property type="entry name" value="I_EGF_2"/>
    <property type="match status" value="2"/>
</dbReference>
<dbReference type="PROSITE" id="PS50070">
    <property type="entry name" value="KRINGLE_2"/>
    <property type="match status" value="3"/>
</dbReference>
<comment type="catalytic activity">
    <reaction evidence="22">
        <text>O-phospho-L-tyrosyl-[protein] + H2O = L-tyrosyl-[protein] + phosphate</text>
        <dbReference type="Rhea" id="RHEA:10684"/>
        <dbReference type="Rhea" id="RHEA-COMP:10136"/>
        <dbReference type="Rhea" id="RHEA-COMP:20101"/>
        <dbReference type="ChEBI" id="CHEBI:15377"/>
        <dbReference type="ChEBI" id="CHEBI:43474"/>
        <dbReference type="ChEBI" id="CHEBI:46858"/>
        <dbReference type="ChEBI" id="CHEBI:61978"/>
        <dbReference type="EC" id="3.1.3.48"/>
    </reaction>
</comment>
<protein>
    <recommendedName>
        <fullName evidence="4">protein-tyrosine-phosphatase</fullName>
        <ecNumber evidence="4">3.1.3.48</ecNumber>
    </recommendedName>
</protein>
<dbReference type="Gene3D" id="2.10.25.10">
    <property type="entry name" value="Laminin"/>
    <property type="match status" value="3"/>
</dbReference>
<dbReference type="Gene3D" id="2.60.40.10">
    <property type="entry name" value="Immunoglobulins"/>
    <property type="match status" value="4"/>
</dbReference>
<dbReference type="InterPro" id="IPR036055">
    <property type="entry name" value="LDL_receptor-like_sf"/>
</dbReference>
<dbReference type="InterPro" id="IPR006585">
    <property type="entry name" value="FTP1"/>
</dbReference>
<dbReference type="Pfam" id="PF22633">
    <property type="entry name" value="F5_F8_type_C_2"/>
    <property type="match status" value="2"/>
</dbReference>
<dbReference type="InterPro" id="IPR036861">
    <property type="entry name" value="Endochitinase-like_sf"/>
</dbReference>
<keyword evidence="18 23" id="KW-1015">Disulfide bond</keyword>
<dbReference type="SMART" id="SM00135">
    <property type="entry name" value="LY"/>
    <property type="match status" value="5"/>
</dbReference>
<feature type="disulfide bond" evidence="25">
    <location>
        <begin position="1017"/>
        <end position="1031"/>
    </location>
</feature>
<feature type="disulfide bond" evidence="24">
    <location>
        <begin position="787"/>
        <end position="802"/>
    </location>
</feature>
<evidence type="ECO:0000256" key="24">
    <source>
        <dbReference type="PROSITE-ProRule" id="PRU00124"/>
    </source>
</evidence>
<dbReference type="CDD" id="cd10909">
    <property type="entry name" value="ChtBD1_GH18_2"/>
    <property type="match status" value="1"/>
</dbReference>
<evidence type="ECO:0000256" key="1">
    <source>
        <dbReference type="ARBA" id="ARBA00004308"/>
    </source>
</evidence>
<name>A0A8J9ZFJ5_BRALA</name>
<dbReference type="SMART" id="SM00270">
    <property type="entry name" value="ChtBD1"/>
    <property type="match status" value="10"/>
</dbReference>
<feature type="domain" description="Chitin-binding type-1" evidence="31">
    <location>
        <begin position="992"/>
        <end position="1044"/>
    </location>
</feature>
<dbReference type="PROSITE" id="PS51120">
    <property type="entry name" value="LDLRB"/>
    <property type="match status" value="3"/>
</dbReference>
<dbReference type="Pfam" id="PF00024">
    <property type="entry name" value="PAN_1"/>
    <property type="match status" value="4"/>
</dbReference>
<evidence type="ECO:0000256" key="10">
    <source>
        <dbReference type="ARBA" id="ARBA00022723"/>
    </source>
</evidence>
<dbReference type="SUPFAM" id="SSF48726">
    <property type="entry name" value="Immunoglobulin"/>
    <property type="match status" value="4"/>
</dbReference>
<keyword evidence="7" id="KW-0254">Endocytosis</keyword>
<feature type="disulfide bond" evidence="24">
    <location>
        <begin position="857"/>
        <end position="875"/>
    </location>
</feature>
<evidence type="ECO:0000313" key="35">
    <source>
        <dbReference type="Proteomes" id="UP000838412"/>
    </source>
</evidence>
<dbReference type="GO" id="GO:0008061">
    <property type="term" value="F:chitin binding"/>
    <property type="evidence" value="ECO:0007669"/>
    <property type="project" value="UniProtKB-UniRule"/>
</dbReference>
<evidence type="ECO:0000256" key="23">
    <source>
        <dbReference type="PROSITE-ProRule" id="PRU00121"/>
    </source>
</evidence>
<dbReference type="Pfam" id="PF07974">
    <property type="entry name" value="EGF_2"/>
    <property type="match status" value="1"/>
</dbReference>
<evidence type="ECO:0000256" key="16">
    <source>
        <dbReference type="ARBA" id="ARBA00022989"/>
    </source>
</evidence>
<feature type="disulfide bond" evidence="24">
    <location>
        <begin position="747"/>
        <end position="762"/>
    </location>
</feature>
<dbReference type="Gene3D" id="3.50.4.10">
    <property type="entry name" value="Hepatocyte Growth Factor"/>
    <property type="match status" value="4"/>
</dbReference>
<feature type="disulfide bond" evidence="25">
    <location>
        <begin position="1092"/>
        <end position="1106"/>
    </location>
</feature>
<evidence type="ECO:0000259" key="30">
    <source>
        <dbReference type="PROSITE" id="PS50835"/>
    </source>
</evidence>
<keyword evidence="5" id="KW-0245">EGF-like domain</keyword>
<sequence length="3488" mass="388338">MKSAGQVVLFAVILSFLESVTAEVKNKDHLEPINESAQHGESARWPLSGHNQGSVGTFGDLATEMQKDKKLSEYVSSLRLVGEHLQRLTGKIVALDVHLLNYRRKGQETSEPFKRVLGFINGQSREMDGEDISTSNRMVLLSGYIGIVRTITSRAMKIVHNLNSLGATLRELERTIDDFDEILPPEGLQLSLGGAHELFMTDTYQCPEFHHVETPDIPEMQQENVTLLDFAIVAEHSDRVSRITQEARDIIEEVKYIKNIISYSSTLLHDIDGTVVTERNVALNKEASQSSLLRSEYPAERAVDGNTGTVLYPRQECTHTDLEYEPWWKVDLGDTYVISHVTIINRGDCCGERLRNLMVRVGPFEDIRENTPCGDIYSETPSDGETIDVRCAEPISGRWVSVQLIGREDYLSLCEVQVFSGSEATVDKLTNETSKRWRDDLRCGSEFPAPDAQPGECDPDSCFPCCSQSGYCGNTPEHCDCADCVNYGFTYGVEQSPAWSGLSEEALLSVPWRKDFRCGPGFSAPGAEVAECNPHSCNPCCSGSGWCGNTEDHCGCPDCVDYRSHGVAGLRWREDGRCGPEFPAPGTDPGECDPISLFPCCSAARECGGTAAHCKCEWCIDFRSVGMPIGKNTTTNQIVDDTSVTKSCQEHQFSCSNGKCLPPNWRCDGDQDCSGGEDEESCGQRTCTSDEFECTYDLNCISVSSRCNNVRDCDDGSDEEDCENFPCKSNQLRCGNTTQCISIDWRCDADDDCDDGSDEKNCGGTICQSDEFPCSTSDSCISRHWRCDGELDCRDGSDEENCTKITCGPGQFQCSADKKCIQTAWRCDGDPDCVDGTDEDGCEVTDEPACSEREFQCISGSCIHITWRCDNDQDCPDGSDELNCDGEAAVTCSPDQFQCSSDKQCVHGAWRCDGESDCDDDSDEEGCEGTVENPDCGEAGFRCSSGRCIHAEWRCDKEKDCPDGSDELNCDEVTELPDQTSVNRSQERWREDLRCGPDFPAPGASQGECDPESCFPCCSQYGYCGNTDDHCLCDGCVDYGAVYGVEYRSGWIGLKGDDLLSVKWTEEGRCGPGVSAPGAEVAECNPHSCNPCCSPWGWCGNTEDHCDCYDCVDYRAHGFTGNRWREDGRCGPEFPAPGADPGECDPISLFPCCSAAGECGGTAAHCKCEGCIDFRNGTGTVAVSPSPPVDREYMGCYKDSKKRRLPKGPKISQEMTTDLCIEHCRDEGYNYAGTQYYEECWCGNERHFSRIGRQRKNKQCSTPCRGNDDEKCGGPWRLAVYKVGEKIKKKDESKKEEVNVALNKEASQSSLLRSEYPAERAVDGNTGTVLYPRQECTHTDLEYEPWWKVDLGDTYVISHVTVINRGDCCGERLRNFMVRVGPFEDLLENTPCGDIYTETPSDGETIDVRCSEPISGRWVSVQLIGREDYLSLCEVQIYALAGQVAKRKWRDDWHCGPGYSAEGADPAECDPTSCFPCCSAAGWCGNTEDHCDCPGCTNFQEIYGTPLIVKEETIAAPNRRWRDDFRCGPDFPAPGADPGECDPHSCFPCCSASGHCGNVWPEHCNCPGCVDYRFHNQNGSRWRDDLRCGPDFPAPGAASGECDPVSFTPCCSLSGFCGSTEEHCTCEGCVDFRTGLKENQIHPTSTTDEDSRPYLLFSSRQKIRKLYPDSSAPPEVIQTPDMESVVGLDFHWQKQMLFYTDVPTNAIYRMYLNDTERSEVVVDVNLVSSETVAVDWIGDNLFWTNSGPGKAVIEMANLDGSYRKTFLREGLERPRGLAVDPVNGYLFFSEWGEGAKIERVTLDGKDRKVLVSSDIRWPNSIALDVAQGRLFWTDSGMDRIESVTTDGRNRKKLVEMELAPHSYGITVFEDKIFWTDWSLNGVYSADKSTGRNPTVVYEHESESDIFDIKMVDKDRQQGTSPCAINNGGCSHFCLNTPTGHTCACPDRPKIDRKYCRASAGKSGSQPSPTEAHHRMNRSDMAKVEGYSPRRGDCPGNDIWSIYRDNTSLEDCAELCSSHSDCVSFMFYNNHRCYPKTKTCGETTKTNPRNVFYDRILDDPLEYLTDSEGTTYRGRVRLTKSGRTCQRWDSSSPHKHKYLQKYPYHGLDENFCRNPDGRPDAERPWCYTTDLHVRWEYCDIPECGNSSRECIDDSTYNGKVQVTLSGRTCQRWDSETPHVPKIRSPLPGLNENYCRNLPELGEHNWPWCYTIDPDIPWEYCRIESCVTDVLEAVGGYAPRHGDCPGNDIWSIYEDYVTLEECAQMCTNHPDCVSFMFYDKHRCYPKTKTCAETIKTNPRNVFYDRIIEKETKRKWREDYHCGLGYSAEGSDPAECDPHSCFPCCSAAGWCGNTPDHCDCPGCTDYQKEYGVAPIKSIDPGPDDSRRWRDDYRCGPDFPAPGADPGECDPHSCFPCCSSAGHCGNIGVEHCDCPGCVDYRYHNQNGSRWRDDLRCGPDFPAPGAASGECDPVSFTPCCSLSGFCGSTEEHCTCEGCVDFRTGSGVKEVSPTTTVEPLECLTDSEGTSYRGTRQYTKSGLTCQRWDSTFPHENKYLEKYPNRGLYENFCRNPDGRPDAERPWCYTIDADVRWEYCDIPDCEDVDATDCELTLEEQAVGCKASDSAQMCSGHGECVCGQCECWHILPMAMEKYTGQFCECNNLSCDRYMGEICGGHGVCQCGRCVCEEGWTGAACHCSESVDNCLSSNGLICNNHGLCQCGICRCDPYNIYYGPQCDDCATCPVKCETLRECGEFITGGRKDFMEVCRGVKVVKAQDINTDSSKLCRFMSAADREFEFTYEYDTNGGVVIRYNLVPSIVQPPVDTTGVDGGIVSLFCEANVKLPIVWTKGGSKINARARDRYDVVEYQDGRASVLRIDPLRSSRDEDTFTCRLESAEYGTVEEASASINVLAEENLPDGFPTINQDPQLKAVERGRPAILVCSASGNPAPDITWLKDMVPVDMTDTRIKLLSSGSLQINSTIQEDEGRYECVATNNLGTRYSYPANLYIRVRRVPPRFNIIPEDVEVNLGDNINLTCAAIGSPVPFVQWLKDNKDLSDKTAQSGRNILRLENVVESANYTCFASSPLGVIEHTVLVTVKDDLARVDGYTARRGDCPGNDIWAIYTRSTTLEECARMCTRHPRCVTFMFFDNQECYPKSKSCVETAKTNPKSVFYDRIAVRRIPPRLIIIPEAALVNRGDNINLTCEAIGSPVPFVQWQKGNENLSEKSSQKERNILRLENVVKSANYTCAASNPFGSDVNTAQVIVEDDLAMVDGYTARRGDCPGNDIWAIYTRSTTLEECARMCTRHPRCVTFMFFDNQECYPKSKSCDETTKTNPKNVFYDRIVEDGADGSVDSQPAAALQSEPKWLSFPPRALGRYAGRLRSLETESTEAETKSEASGIVRKIFGLPIFRKRRHVAAQQDDSSSDSFLAIGGKTYRFPSQPQERYAVEELATLPYHINRFLEVLVHLRQCTLTDGQEQHGMASTKEQKDN</sequence>
<dbReference type="FunFam" id="2.60.40.10:FF:000010">
    <property type="entry name" value="receptor-type tyrosine-protein phosphatase delta isoform X1"/>
    <property type="match status" value="2"/>
</dbReference>
<dbReference type="GO" id="GO:0016324">
    <property type="term" value="C:apical plasma membrane"/>
    <property type="evidence" value="ECO:0007669"/>
    <property type="project" value="TreeGrafter"/>
</dbReference>
<evidence type="ECO:0000256" key="13">
    <source>
        <dbReference type="ARBA" id="ARBA00022801"/>
    </source>
</evidence>
<evidence type="ECO:0000256" key="19">
    <source>
        <dbReference type="ARBA" id="ARBA00023170"/>
    </source>
</evidence>
<evidence type="ECO:0000259" key="29">
    <source>
        <dbReference type="PROSITE" id="PS50070"/>
    </source>
</evidence>
<evidence type="ECO:0000256" key="6">
    <source>
        <dbReference type="ARBA" id="ARBA00022572"/>
    </source>
</evidence>
<dbReference type="PROSITE" id="PS50948">
    <property type="entry name" value="PAN"/>
    <property type="match status" value="4"/>
</dbReference>
<keyword evidence="16" id="KW-1133">Transmembrane helix</keyword>
<feature type="domain" description="Apple" evidence="32">
    <location>
        <begin position="2224"/>
        <end position="2305"/>
    </location>
</feature>
<dbReference type="InterPro" id="IPR013783">
    <property type="entry name" value="Ig-like_fold"/>
</dbReference>
<dbReference type="PANTHER" id="PTHR22722:SF15">
    <property type="entry name" value="LOW-DENSITY LIPOPROTEIN RECEPTOR-RELATED"/>
    <property type="match status" value="1"/>
</dbReference>
<keyword evidence="8 25" id="KW-0147">Chitin-binding</keyword>
<dbReference type="InterPro" id="IPR000001">
    <property type="entry name" value="Kringle"/>
</dbReference>
<dbReference type="Pfam" id="PF00057">
    <property type="entry name" value="Ldl_recept_a"/>
    <property type="match status" value="8"/>
</dbReference>
<dbReference type="InterPro" id="IPR000033">
    <property type="entry name" value="LDLR_classB_rpt"/>
</dbReference>
<evidence type="ECO:0000256" key="27">
    <source>
        <dbReference type="SAM" id="MobiDB-lite"/>
    </source>
</evidence>
<dbReference type="InterPro" id="IPR003609">
    <property type="entry name" value="Pan_app"/>
</dbReference>
<feature type="disulfide bond" evidence="24">
    <location>
        <begin position="667"/>
        <end position="682"/>
    </location>
</feature>
<dbReference type="Pfam" id="PF00058">
    <property type="entry name" value="Ldl_recept_b"/>
    <property type="match status" value="2"/>
</dbReference>
<dbReference type="PANTHER" id="PTHR22722">
    <property type="entry name" value="LOW-DENSITY LIPOPROTEIN RECEPTOR-RELATED PROTEIN 2-RELATED"/>
    <property type="match status" value="1"/>
</dbReference>
<feature type="domain" description="Ig-like" evidence="30">
    <location>
        <begin position="3011"/>
        <end position="3092"/>
    </location>
</feature>
<evidence type="ECO:0000313" key="34">
    <source>
        <dbReference type="EMBL" id="CAH1252413.1"/>
    </source>
</evidence>
<keyword evidence="20" id="KW-0325">Glycoprotein</keyword>
<dbReference type="InterPro" id="IPR023415">
    <property type="entry name" value="LDLR_class-A_CS"/>
</dbReference>
<dbReference type="FunFam" id="2.120.10.30:FF:000241">
    <property type="entry name" value="Low-density lipoprotein receptor-related protein 6"/>
    <property type="match status" value="1"/>
</dbReference>
<dbReference type="InterPro" id="IPR000742">
    <property type="entry name" value="EGF"/>
</dbReference>
<evidence type="ECO:0000256" key="22">
    <source>
        <dbReference type="ARBA" id="ARBA00051722"/>
    </source>
</evidence>
<evidence type="ECO:0000259" key="32">
    <source>
        <dbReference type="PROSITE" id="PS50948"/>
    </source>
</evidence>
<keyword evidence="13" id="KW-0378">Hydrolase</keyword>
<gene>
    <name evidence="34" type="primary">PTPRF</name>
    <name evidence="34" type="ORF">BLAG_LOCUS12494</name>
</gene>
<dbReference type="SMART" id="SM00192">
    <property type="entry name" value="LDLa"/>
    <property type="match status" value="8"/>
</dbReference>
<dbReference type="SUPFAM" id="SSF57424">
    <property type="entry name" value="LDL receptor-like module"/>
    <property type="match status" value="8"/>
</dbReference>
<comment type="caution">
    <text evidence="23">Lacks conserved residue(s) required for the propagation of feature annotation.</text>
</comment>
<feature type="repeat" description="LDL-receptor class B" evidence="26">
    <location>
        <begin position="1739"/>
        <end position="1783"/>
    </location>
</feature>
<feature type="domain" description="Kringle" evidence="29">
    <location>
        <begin position="2521"/>
        <end position="2596"/>
    </location>
</feature>
<dbReference type="InterPro" id="IPR051221">
    <property type="entry name" value="LDLR-related"/>
</dbReference>
<evidence type="ECO:0000256" key="28">
    <source>
        <dbReference type="SAM" id="SignalP"/>
    </source>
</evidence>
<evidence type="ECO:0000256" key="26">
    <source>
        <dbReference type="PROSITE-ProRule" id="PRU00461"/>
    </source>
</evidence>
<dbReference type="PROSITE" id="PS51212">
    <property type="entry name" value="WSC"/>
    <property type="match status" value="1"/>
</dbReference>
<dbReference type="PROSITE" id="PS50941">
    <property type="entry name" value="CHIT_BIND_I_2"/>
    <property type="match status" value="2"/>
</dbReference>
<dbReference type="GO" id="GO:0043235">
    <property type="term" value="C:receptor complex"/>
    <property type="evidence" value="ECO:0007669"/>
    <property type="project" value="TreeGrafter"/>
</dbReference>
<dbReference type="InterPro" id="IPR003599">
    <property type="entry name" value="Ig_sub"/>
</dbReference>
<comment type="subcellular location">
    <subcellularLocation>
        <location evidence="1">Endomembrane system</location>
    </subcellularLocation>
    <subcellularLocation>
        <location evidence="2">Membrane</location>
        <topology evidence="2">Single-pass type I membrane protein</topology>
    </subcellularLocation>
</comment>
<feature type="disulfide bond" evidence="24">
    <location>
        <begin position="850"/>
        <end position="862"/>
    </location>
</feature>
<feature type="disulfide bond" evidence="24">
    <location>
        <begin position="943"/>
        <end position="961"/>
    </location>
</feature>
<feature type="domain" description="Kringle" evidence="29">
    <location>
        <begin position="2154"/>
        <end position="2224"/>
    </location>
</feature>
<dbReference type="InterPro" id="IPR001002">
    <property type="entry name" value="Chitin-bd_1"/>
</dbReference>
<feature type="disulfide bond" evidence="24">
    <location>
        <begin position="648"/>
        <end position="660"/>
    </location>
</feature>
<organism evidence="34 35">
    <name type="scientific">Branchiostoma lanceolatum</name>
    <name type="common">Common lancelet</name>
    <name type="synonym">Amphioxus lanceolatum</name>
    <dbReference type="NCBI Taxonomy" id="7740"/>
    <lineage>
        <taxon>Eukaryota</taxon>
        <taxon>Metazoa</taxon>
        <taxon>Chordata</taxon>
        <taxon>Cephalochordata</taxon>
        <taxon>Leptocardii</taxon>
        <taxon>Amphioxiformes</taxon>
        <taxon>Branchiostomatidae</taxon>
        <taxon>Branchiostoma</taxon>
    </lineage>
</organism>
<feature type="region of interest" description="Disordered" evidence="27">
    <location>
        <begin position="1957"/>
        <end position="1976"/>
    </location>
</feature>
<comment type="similarity">
    <text evidence="3">Belongs to the protein-tyrosine phosphatase family. Receptor class 2A subfamily.</text>
</comment>
<evidence type="ECO:0000259" key="33">
    <source>
        <dbReference type="PROSITE" id="PS51212"/>
    </source>
</evidence>
<keyword evidence="17" id="KW-0472">Membrane</keyword>
<evidence type="ECO:0000256" key="18">
    <source>
        <dbReference type="ARBA" id="ARBA00023157"/>
    </source>
</evidence>
<reference evidence="34" key="1">
    <citation type="submission" date="2022-01" db="EMBL/GenBank/DDBJ databases">
        <authorList>
            <person name="Braso-Vives M."/>
        </authorList>
    </citation>
    <scope>NUCLEOTIDE SEQUENCE</scope>
</reference>
<feature type="domain" description="WSC" evidence="33">
    <location>
        <begin position="1190"/>
        <end position="1284"/>
    </location>
</feature>
<evidence type="ECO:0000256" key="7">
    <source>
        <dbReference type="ARBA" id="ARBA00022583"/>
    </source>
</evidence>